<dbReference type="EMBL" id="KV891968">
    <property type="protein sequence ID" value="OON21856.1"/>
    <property type="molecule type" value="Genomic_DNA"/>
</dbReference>
<sequence length="200" mass="22985">MQVRVPENDRGALRFLWWPGSDISLEPVEFQMNAHVFGAKSSPFCANFALQQTEVKRILTNRPIVAPRSDVRDKLALSPNMLLLLEENTGLPSHCSYAEKFTRKWKHLDYLADVFWKRWMKEYPPTLQVRQKWLLKTRNLKEVDVVLVVSDGVRREKWPLGIVTSCEFSSDGTVQPVSVKTATGTIRRDIRSLCLLEGAE</sequence>
<feature type="domain" description="DUF5641" evidence="1">
    <location>
        <begin position="104"/>
        <end position="196"/>
    </location>
</feature>
<protein>
    <recommendedName>
        <fullName evidence="1">DUF5641 domain-containing protein</fullName>
    </recommendedName>
</protein>
<dbReference type="AlphaFoldDB" id="A0A1S8X5B8"/>
<evidence type="ECO:0000313" key="2">
    <source>
        <dbReference type="EMBL" id="OON21856.1"/>
    </source>
</evidence>
<gene>
    <name evidence="2" type="ORF">X801_02244</name>
</gene>
<evidence type="ECO:0000313" key="3">
    <source>
        <dbReference type="Proteomes" id="UP000243686"/>
    </source>
</evidence>
<name>A0A1S8X5B8_OPIVI</name>
<dbReference type="PANTHER" id="PTHR47331:SF1">
    <property type="entry name" value="GAG-LIKE PROTEIN"/>
    <property type="match status" value="1"/>
</dbReference>
<organism evidence="2 3">
    <name type="scientific">Opisthorchis viverrini</name>
    <name type="common">Southeast Asian liver fluke</name>
    <dbReference type="NCBI Taxonomy" id="6198"/>
    <lineage>
        <taxon>Eukaryota</taxon>
        <taxon>Metazoa</taxon>
        <taxon>Spiralia</taxon>
        <taxon>Lophotrochozoa</taxon>
        <taxon>Platyhelminthes</taxon>
        <taxon>Trematoda</taxon>
        <taxon>Digenea</taxon>
        <taxon>Opisthorchiida</taxon>
        <taxon>Opisthorchiata</taxon>
        <taxon>Opisthorchiidae</taxon>
        <taxon>Opisthorchis</taxon>
    </lineage>
</organism>
<proteinExistence type="predicted"/>
<reference evidence="2 3" key="1">
    <citation type="submission" date="2015-03" db="EMBL/GenBank/DDBJ databases">
        <title>Draft genome of the nematode, Opisthorchis viverrini.</title>
        <authorList>
            <person name="Mitreva M."/>
        </authorList>
    </citation>
    <scope>NUCLEOTIDE SEQUENCE [LARGE SCALE GENOMIC DNA]</scope>
    <source>
        <strain evidence="2">Khon Kaen</strain>
    </source>
</reference>
<accession>A0A1S8X5B8</accession>
<dbReference type="Pfam" id="PF18701">
    <property type="entry name" value="DUF5641"/>
    <property type="match status" value="1"/>
</dbReference>
<keyword evidence="3" id="KW-1185">Reference proteome</keyword>
<dbReference type="InterPro" id="IPR040676">
    <property type="entry name" value="DUF5641"/>
</dbReference>
<dbReference type="PANTHER" id="PTHR47331">
    <property type="entry name" value="PHD-TYPE DOMAIN-CONTAINING PROTEIN"/>
    <property type="match status" value="1"/>
</dbReference>
<dbReference type="Proteomes" id="UP000243686">
    <property type="component" value="Unassembled WGS sequence"/>
</dbReference>
<evidence type="ECO:0000259" key="1">
    <source>
        <dbReference type="Pfam" id="PF18701"/>
    </source>
</evidence>